<comment type="similarity">
    <text evidence="2">Belongs to the peptidase S51 family.</text>
</comment>
<dbReference type="InterPro" id="IPR005320">
    <property type="entry name" value="Peptidase_S51"/>
</dbReference>
<dbReference type="PANTHER" id="PTHR20842">
    <property type="entry name" value="PROTEASE S51 ALPHA-ASPARTYL DIPEPTIDASE"/>
    <property type="match status" value="1"/>
</dbReference>
<evidence type="ECO:0000256" key="4">
    <source>
        <dbReference type="ARBA" id="ARBA00022670"/>
    </source>
</evidence>
<dbReference type="CDD" id="cd03146">
    <property type="entry name" value="GAT1_Peptidase_E"/>
    <property type="match status" value="1"/>
</dbReference>
<dbReference type="AlphaFoldDB" id="A0A845SQD8"/>
<keyword evidence="12" id="KW-1185">Reference proteome</keyword>
<dbReference type="Gene3D" id="3.40.50.880">
    <property type="match status" value="1"/>
</dbReference>
<evidence type="ECO:0000256" key="10">
    <source>
        <dbReference type="ARBA" id="ARBA00075877"/>
    </source>
</evidence>
<keyword evidence="3" id="KW-0963">Cytoplasm</keyword>
<evidence type="ECO:0000313" key="11">
    <source>
        <dbReference type="EMBL" id="NDL63365.1"/>
    </source>
</evidence>
<dbReference type="PANTHER" id="PTHR20842:SF0">
    <property type="entry name" value="ALPHA-ASPARTYL DIPEPTIDASE"/>
    <property type="match status" value="1"/>
</dbReference>
<dbReference type="Pfam" id="PF03575">
    <property type="entry name" value="Peptidase_S51"/>
    <property type="match status" value="1"/>
</dbReference>
<dbReference type="RefSeq" id="WP_162366085.1">
    <property type="nucleotide sequence ID" value="NZ_WUBS01000007.1"/>
</dbReference>
<accession>A0A845SQD8</accession>
<dbReference type="GO" id="GO:0006508">
    <property type="term" value="P:proteolysis"/>
    <property type="evidence" value="ECO:0007669"/>
    <property type="project" value="UniProtKB-KW"/>
</dbReference>
<reference evidence="11 12" key="1">
    <citation type="submission" date="2019-12" db="EMBL/GenBank/DDBJ databases">
        <authorList>
            <person name="Lee S.D."/>
        </authorList>
    </citation>
    <scope>NUCLEOTIDE SEQUENCE [LARGE SCALE GENOMIC DNA]</scope>
    <source>
        <strain evidence="11 12">SAP-6</strain>
    </source>
</reference>
<dbReference type="FunFam" id="3.40.50.880:FF:000007">
    <property type="entry name" value="Peptidase E"/>
    <property type="match status" value="1"/>
</dbReference>
<reference evidence="11 12" key="2">
    <citation type="submission" date="2020-02" db="EMBL/GenBank/DDBJ databases">
        <title>The new genus of Enterobacteriales.</title>
        <authorList>
            <person name="Kim I.S."/>
        </authorList>
    </citation>
    <scope>NUCLEOTIDE SEQUENCE [LARGE SCALE GENOMIC DNA]</scope>
    <source>
        <strain evidence="11 12">SAP-6</strain>
    </source>
</reference>
<keyword evidence="4" id="KW-0645">Protease</keyword>
<comment type="catalytic activity">
    <reaction evidence="8">
        <text>Dipeptidase E catalyzes the hydrolysis of dipeptides Asp-|-Xaa. It does not act on peptides with N-terminal Glu, Asn or Gln, nor does it cleave isoaspartyl peptides.</text>
        <dbReference type="EC" id="3.4.13.21"/>
    </reaction>
</comment>
<keyword evidence="7 11" id="KW-0224">Dipeptidase</keyword>
<protein>
    <recommendedName>
        <fullName evidence="9">dipeptidase E</fullName>
        <ecNumber evidence="9">3.4.13.21</ecNumber>
    </recommendedName>
    <alternativeName>
        <fullName evidence="10">Asp-specific dipeptidase</fullName>
    </alternativeName>
</protein>
<evidence type="ECO:0000256" key="9">
    <source>
        <dbReference type="ARBA" id="ARBA00066675"/>
    </source>
</evidence>
<comment type="caution">
    <text evidence="11">The sequence shown here is derived from an EMBL/GenBank/DDBJ whole genome shotgun (WGS) entry which is preliminary data.</text>
</comment>
<dbReference type="EC" id="3.4.13.21" evidence="9"/>
<dbReference type="InterPro" id="IPR029062">
    <property type="entry name" value="Class_I_gatase-like"/>
</dbReference>
<evidence type="ECO:0000256" key="5">
    <source>
        <dbReference type="ARBA" id="ARBA00022801"/>
    </source>
</evidence>
<evidence type="ECO:0000256" key="3">
    <source>
        <dbReference type="ARBA" id="ARBA00022490"/>
    </source>
</evidence>
<keyword evidence="5 11" id="KW-0378">Hydrolase</keyword>
<evidence type="ECO:0000256" key="6">
    <source>
        <dbReference type="ARBA" id="ARBA00022825"/>
    </source>
</evidence>
<keyword evidence="6" id="KW-0720">Serine protease</keyword>
<comment type="subcellular location">
    <subcellularLocation>
        <location evidence="1">Cytoplasm</location>
    </subcellularLocation>
</comment>
<evidence type="ECO:0000313" key="12">
    <source>
        <dbReference type="Proteomes" id="UP000461443"/>
    </source>
</evidence>
<proteinExistence type="inferred from homology"/>
<dbReference type="Proteomes" id="UP000461443">
    <property type="component" value="Unassembled WGS sequence"/>
</dbReference>
<organism evidence="11 12">
    <name type="scientific">Acerihabitans arboris</name>
    <dbReference type="NCBI Taxonomy" id="2691583"/>
    <lineage>
        <taxon>Bacteria</taxon>
        <taxon>Pseudomonadati</taxon>
        <taxon>Pseudomonadota</taxon>
        <taxon>Gammaproteobacteria</taxon>
        <taxon>Enterobacterales</taxon>
        <taxon>Pectobacteriaceae</taxon>
        <taxon>Acerihabitans</taxon>
    </lineage>
</organism>
<dbReference type="GO" id="GO:0005737">
    <property type="term" value="C:cytoplasm"/>
    <property type="evidence" value="ECO:0007669"/>
    <property type="project" value="UniProtKB-SubCell"/>
</dbReference>
<gene>
    <name evidence="11" type="primary">pepE</name>
    <name evidence="11" type="ORF">GRH90_11485</name>
</gene>
<sequence length="234" mass="25160">MELLLLSNSVLPGNGYLDHAVDPMRALLKDRRKALFVPFAGVTVPWDDYTARVRQAMAPLGVELQGVHTLDNAVDAVGRAEVIIVGGGNTFNLLKCCRERGLLSAIAGRVRGGAAYIGWSAGANLACPTICTTNDMPIVDPGGFESLGLVDFQINPHYTNQLPAGHQGETRNQRLAELLRARPEMTVIGLPEGDWLEVDHGQTRLAGPYDAVLFRAGQEPVTLKPGPTPLPTTF</sequence>
<evidence type="ECO:0000256" key="7">
    <source>
        <dbReference type="ARBA" id="ARBA00022997"/>
    </source>
</evidence>
<dbReference type="SUPFAM" id="SSF52317">
    <property type="entry name" value="Class I glutamine amidotransferase-like"/>
    <property type="match status" value="1"/>
</dbReference>
<evidence type="ECO:0000256" key="8">
    <source>
        <dbReference type="ARBA" id="ARBA00050239"/>
    </source>
</evidence>
<dbReference type="NCBIfam" id="NF003642">
    <property type="entry name" value="PRK05282.1"/>
    <property type="match status" value="1"/>
</dbReference>
<dbReference type="GO" id="GO:0016805">
    <property type="term" value="F:dipeptidase activity"/>
    <property type="evidence" value="ECO:0007669"/>
    <property type="project" value="UniProtKB-KW"/>
</dbReference>
<evidence type="ECO:0000256" key="1">
    <source>
        <dbReference type="ARBA" id="ARBA00004496"/>
    </source>
</evidence>
<dbReference type="GO" id="GO:0008236">
    <property type="term" value="F:serine-type peptidase activity"/>
    <property type="evidence" value="ECO:0007669"/>
    <property type="project" value="UniProtKB-KW"/>
</dbReference>
<dbReference type="EMBL" id="WUBS01000007">
    <property type="protein sequence ID" value="NDL63365.1"/>
    <property type="molecule type" value="Genomic_DNA"/>
</dbReference>
<name>A0A845SQD8_9GAMM</name>
<evidence type="ECO:0000256" key="2">
    <source>
        <dbReference type="ARBA" id="ARBA00006534"/>
    </source>
</evidence>